<dbReference type="SMART" id="SM00564">
    <property type="entry name" value="PQQ"/>
    <property type="match status" value="5"/>
</dbReference>
<dbReference type="InterPro" id="IPR011047">
    <property type="entry name" value="Quinoprotein_ADH-like_sf"/>
</dbReference>
<evidence type="ECO:0000259" key="15">
    <source>
        <dbReference type="PROSITE" id="PS51392"/>
    </source>
</evidence>
<dbReference type="CDD" id="cd10422">
    <property type="entry name" value="RNase_Ire1"/>
    <property type="match status" value="1"/>
</dbReference>
<sequence length="912" mass="101641">MVGGIIFHFSTGTAMSTAVNLLVLILLFIGQIAGHNRDILSMQPSAEGIHVAKSTTGYILISTLDGGLTAMNQANGDIKWYLKEDPVLKVPNDVGQGLSFLPDPKDGSLYAFGGHLGGLKKLPFTIPELVAASPCRSTDGILYTGRKQDTWFVLDALTGSKQQTLGMGSPERVCPVDSEKTLYVGRTEYTVVMFDKSGERRWNATYYEYAAHVGQEDTDYGVYHFTSSSTGVMVTIDKDSGKVLWKYRFGSPVVAIYVQKADALTKVPFTCIGIETLNYLTATLTTPEWMMRFLPSGGTTTLHPTLYIGEYEHGMYALDSLVDESSVAIAPKHSPLLIEGPNTDQSPTGLGDKSSGSSADSNERLHLVMLGYHEVPDDSRYKLNPARPRITQRPDEGKVITPLIPNATEHETDGGVGGGEPTKVTKGNTLAADSPPGVATYYFTDKAVFAFLIVVVTTSLSVVLLYMIPNIVRHEIGKSVSRDNSYAQHSAQTSTLPSAVGSTTALEKLPLGWMRVGKLMFNTQEPLGHGCEGTFVYRGKFENRAVAVKRLLPECFSLADREVELLRESDEHANVVRYFCMEEDTQFRYIALELCMGTVEDYVKKSDFPRDKLNPIMLLYQAASGIAHLHSLQIVHRDIKPSNILMSLPNNQGHIKALISDFGLCKKLAVGRMSFSRRSGSAGTTGWIAPEMMHDHMRTTCAVDIFSFGCVVYYVLSRGMHPFGDALRRQANIEAGHHHLKYLDGDDHDVARVLVMSLIARRPEVRLNSQAVLKHPFYWSREKQLAFFQDVSDRIEKEPYDSEIVVRLERGACFIVKKDWKTHISFPLQNDLKKYRSYKGTSVRDLLRAMRNKKHHYRELAPEVQETLGSVPDHFVHYFTSRFPALLSHAYGALKCCRLERVFQQYYPYSDT</sequence>
<dbReference type="EC" id="2.7.11.1" evidence="2"/>
<keyword evidence="11 13" id="KW-0472">Membrane</keyword>
<dbReference type="PROSITE" id="PS00108">
    <property type="entry name" value="PROTEIN_KINASE_ST"/>
    <property type="match status" value="1"/>
</dbReference>
<dbReference type="InterPro" id="IPR018391">
    <property type="entry name" value="PQQ_b-propeller_rpt"/>
</dbReference>
<feature type="region of interest" description="Disordered" evidence="12">
    <location>
        <begin position="407"/>
        <end position="429"/>
    </location>
</feature>
<dbReference type="Gene3D" id="1.20.1440.180">
    <property type="entry name" value="KEN domain"/>
    <property type="match status" value="1"/>
</dbReference>
<dbReference type="CDD" id="cd13982">
    <property type="entry name" value="STKc_IRE1"/>
    <property type="match status" value="1"/>
</dbReference>
<feature type="compositionally biased region" description="Polar residues" evidence="12">
    <location>
        <begin position="342"/>
        <end position="360"/>
    </location>
</feature>
<evidence type="ECO:0000313" key="16">
    <source>
        <dbReference type="Proteomes" id="UP000695022"/>
    </source>
</evidence>
<keyword evidence="8" id="KW-0418">Kinase</keyword>
<feature type="region of interest" description="Disordered" evidence="12">
    <location>
        <begin position="333"/>
        <end position="360"/>
    </location>
</feature>
<dbReference type="InterPro" id="IPR000719">
    <property type="entry name" value="Prot_kinase_dom"/>
</dbReference>
<evidence type="ECO:0000256" key="11">
    <source>
        <dbReference type="ARBA" id="ARBA00023136"/>
    </source>
</evidence>
<dbReference type="InterPro" id="IPR015943">
    <property type="entry name" value="WD40/YVTN_repeat-like_dom_sf"/>
</dbReference>
<evidence type="ECO:0000256" key="9">
    <source>
        <dbReference type="ARBA" id="ARBA00022840"/>
    </source>
</evidence>
<dbReference type="GeneID" id="106806838"/>
<evidence type="ECO:0000256" key="13">
    <source>
        <dbReference type="SAM" id="Phobius"/>
    </source>
</evidence>
<dbReference type="InterPro" id="IPR045133">
    <property type="entry name" value="IRE1/2-like"/>
</dbReference>
<evidence type="ECO:0000256" key="8">
    <source>
        <dbReference type="ARBA" id="ARBA00022777"/>
    </source>
</evidence>
<organism evidence="16 17">
    <name type="scientific">Priapulus caudatus</name>
    <name type="common">Priapulid worm</name>
    <dbReference type="NCBI Taxonomy" id="37621"/>
    <lineage>
        <taxon>Eukaryota</taxon>
        <taxon>Metazoa</taxon>
        <taxon>Ecdysozoa</taxon>
        <taxon>Scalidophora</taxon>
        <taxon>Priapulida</taxon>
        <taxon>Priapulimorpha</taxon>
        <taxon>Priapulimorphida</taxon>
        <taxon>Priapulidae</taxon>
        <taxon>Priapulus</taxon>
    </lineage>
</organism>
<gene>
    <name evidence="17" type="primary">LOC106806838</name>
</gene>
<dbReference type="RefSeq" id="XP_014664450.1">
    <property type="nucleotide sequence ID" value="XM_014808964.1"/>
</dbReference>
<feature type="domain" description="Protein kinase" evidence="14">
    <location>
        <begin position="521"/>
        <end position="778"/>
    </location>
</feature>
<dbReference type="SUPFAM" id="SSF56112">
    <property type="entry name" value="Protein kinase-like (PK-like)"/>
    <property type="match status" value="1"/>
</dbReference>
<feature type="domain" description="KEN" evidence="15">
    <location>
        <begin position="781"/>
        <end position="909"/>
    </location>
</feature>
<evidence type="ECO:0000256" key="4">
    <source>
        <dbReference type="ARBA" id="ARBA00022679"/>
    </source>
</evidence>
<feature type="transmembrane region" description="Helical" evidence="13">
    <location>
        <begin position="447"/>
        <end position="468"/>
    </location>
</feature>
<dbReference type="Pfam" id="PF06479">
    <property type="entry name" value="Ribonuc_2-5A"/>
    <property type="match status" value="1"/>
</dbReference>
<dbReference type="PANTHER" id="PTHR13954:SF6">
    <property type="entry name" value="NON-SPECIFIC SERINE_THREONINE PROTEIN KINASE"/>
    <property type="match status" value="1"/>
</dbReference>
<comment type="subcellular location">
    <subcellularLocation>
        <location evidence="1">Membrane</location>
        <topology evidence="1">Single-pass type I membrane protein</topology>
    </subcellularLocation>
</comment>
<dbReference type="InterPro" id="IPR010513">
    <property type="entry name" value="KEN_dom"/>
</dbReference>
<dbReference type="PROSITE" id="PS51392">
    <property type="entry name" value="KEN"/>
    <property type="match status" value="1"/>
</dbReference>
<evidence type="ECO:0000256" key="1">
    <source>
        <dbReference type="ARBA" id="ARBA00004479"/>
    </source>
</evidence>
<keyword evidence="6" id="KW-0732">Signal</keyword>
<protein>
    <recommendedName>
        <fullName evidence="2">non-specific serine/threonine protein kinase</fullName>
        <ecNumber evidence="2">2.7.11.1</ecNumber>
    </recommendedName>
</protein>
<keyword evidence="5 13" id="KW-0812">Transmembrane</keyword>
<dbReference type="Proteomes" id="UP000695022">
    <property type="component" value="Unplaced"/>
</dbReference>
<dbReference type="PANTHER" id="PTHR13954">
    <property type="entry name" value="IRE1-RELATED"/>
    <property type="match status" value="1"/>
</dbReference>
<dbReference type="CDD" id="cd09769">
    <property type="entry name" value="Luminal_IRE1"/>
    <property type="match status" value="1"/>
</dbReference>
<evidence type="ECO:0000256" key="5">
    <source>
        <dbReference type="ARBA" id="ARBA00022692"/>
    </source>
</evidence>
<name>A0ABM1DWX9_PRICU</name>
<keyword evidence="9" id="KW-0067">ATP-binding</keyword>
<dbReference type="SMART" id="SM00580">
    <property type="entry name" value="PUG"/>
    <property type="match status" value="1"/>
</dbReference>
<keyword evidence="4" id="KW-0808">Transferase</keyword>
<dbReference type="Pfam" id="PF13360">
    <property type="entry name" value="PQQ_2"/>
    <property type="match status" value="1"/>
</dbReference>
<keyword evidence="7" id="KW-0547">Nucleotide-binding</keyword>
<evidence type="ECO:0000256" key="7">
    <source>
        <dbReference type="ARBA" id="ARBA00022741"/>
    </source>
</evidence>
<dbReference type="Gene3D" id="3.30.200.20">
    <property type="entry name" value="Phosphorylase Kinase, domain 1"/>
    <property type="match status" value="1"/>
</dbReference>
<accession>A0ABM1DWX9</accession>
<dbReference type="SMART" id="SM00220">
    <property type="entry name" value="S_TKc"/>
    <property type="match status" value="1"/>
</dbReference>
<dbReference type="PROSITE" id="PS50011">
    <property type="entry name" value="PROTEIN_KINASE_DOM"/>
    <property type="match status" value="1"/>
</dbReference>
<keyword evidence="10 13" id="KW-1133">Transmembrane helix</keyword>
<dbReference type="InterPro" id="IPR038357">
    <property type="entry name" value="KEN_sf"/>
</dbReference>
<evidence type="ECO:0000256" key="10">
    <source>
        <dbReference type="ARBA" id="ARBA00022989"/>
    </source>
</evidence>
<evidence type="ECO:0000256" key="6">
    <source>
        <dbReference type="ARBA" id="ARBA00022729"/>
    </source>
</evidence>
<dbReference type="InterPro" id="IPR002372">
    <property type="entry name" value="PQQ_rpt_dom"/>
</dbReference>
<evidence type="ECO:0000256" key="3">
    <source>
        <dbReference type="ARBA" id="ARBA00022527"/>
    </source>
</evidence>
<dbReference type="Pfam" id="PF00069">
    <property type="entry name" value="Pkinase"/>
    <property type="match status" value="1"/>
</dbReference>
<evidence type="ECO:0000256" key="2">
    <source>
        <dbReference type="ARBA" id="ARBA00012513"/>
    </source>
</evidence>
<dbReference type="InterPro" id="IPR011009">
    <property type="entry name" value="Kinase-like_dom_sf"/>
</dbReference>
<evidence type="ECO:0000313" key="17">
    <source>
        <dbReference type="RefSeq" id="XP_014664450.1"/>
    </source>
</evidence>
<dbReference type="InterPro" id="IPR008271">
    <property type="entry name" value="Ser/Thr_kinase_AS"/>
</dbReference>
<dbReference type="Gene3D" id="1.10.510.10">
    <property type="entry name" value="Transferase(Phosphotransferase) domain 1"/>
    <property type="match status" value="1"/>
</dbReference>
<dbReference type="SUPFAM" id="SSF50998">
    <property type="entry name" value="Quinoprotein alcohol dehydrogenase-like"/>
    <property type="match status" value="1"/>
</dbReference>
<feature type="transmembrane region" description="Helical" evidence="13">
    <location>
        <begin position="6"/>
        <end position="29"/>
    </location>
</feature>
<evidence type="ECO:0000259" key="14">
    <source>
        <dbReference type="PROSITE" id="PS50011"/>
    </source>
</evidence>
<proteinExistence type="predicted"/>
<keyword evidence="16" id="KW-1185">Reference proteome</keyword>
<dbReference type="Gene3D" id="2.130.10.10">
    <property type="entry name" value="YVTN repeat-like/Quinoprotein amine dehydrogenase"/>
    <property type="match status" value="1"/>
</dbReference>
<evidence type="ECO:0000256" key="12">
    <source>
        <dbReference type="SAM" id="MobiDB-lite"/>
    </source>
</evidence>
<reference evidence="17" key="1">
    <citation type="submission" date="2025-08" db="UniProtKB">
        <authorList>
            <consortium name="RefSeq"/>
        </authorList>
    </citation>
    <scope>IDENTIFICATION</scope>
</reference>
<keyword evidence="3" id="KW-0723">Serine/threonine-protein kinase</keyword>